<dbReference type="GO" id="GO:0003824">
    <property type="term" value="F:catalytic activity"/>
    <property type="evidence" value="ECO:0007669"/>
    <property type="project" value="InterPro"/>
</dbReference>
<comment type="caution">
    <text evidence="1">The sequence shown here is derived from an EMBL/GenBank/DDBJ whole genome shotgun (WGS) entry which is preliminary data.</text>
</comment>
<dbReference type="InterPro" id="IPR035994">
    <property type="entry name" value="Nucleoside_phosphorylase_sf"/>
</dbReference>
<dbReference type="GO" id="GO:0009116">
    <property type="term" value="P:nucleoside metabolic process"/>
    <property type="evidence" value="ECO:0007669"/>
    <property type="project" value="InterPro"/>
</dbReference>
<dbReference type="SUPFAM" id="SSF53167">
    <property type="entry name" value="Purine and uridine phosphorylases"/>
    <property type="match status" value="1"/>
</dbReference>
<dbReference type="Proteomes" id="UP000277094">
    <property type="component" value="Unassembled WGS sequence"/>
</dbReference>
<evidence type="ECO:0000313" key="2">
    <source>
        <dbReference type="Proteomes" id="UP000277094"/>
    </source>
</evidence>
<sequence>MAFLVISATKAEAAYVPAGVPVVVTGMGKASAAIETTRALLSYGDTTELTVLNIGTAGALQDGHTGLFRPDVVINHDLSADAIRALGYDPQERLDLGNGDGTVLASGDVFVTDPAVRAALAEVADLVDMEAYGVVLACQRLSVPVELAKHVSDNADESAFDWPTLVDASARVLGGWVAERLGSPA</sequence>
<dbReference type="EMBL" id="RJSG01000002">
    <property type="protein sequence ID" value="RNL79378.1"/>
    <property type="molecule type" value="Genomic_DNA"/>
</dbReference>
<dbReference type="Gene3D" id="3.40.50.1580">
    <property type="entry name" value="Nucleoside phosphorylase domain"/>
    <property type="match status" value="1"/>
</dbReference>
<gene>
    <name evidence="1" type="ORF">EFL95_10340</name>
</gene>
<dbReference type="AlphaFoldDB" id="A0A3N0DUV8"/>
<organism evidence="1 2">
    <name type="scientific">Nocardioides marmorisolisilvae</name>
    <dbReference type="NCBI Taxonomy" id="1542737"/>
    <lineage>
        <taxon>Bacteria</taxon>
        <taxon>Bacillati</taxon>
        <taxon>Actinomycetota</taxon>
        <taxon>Actinomycetes</taxon>
        <taxon>Propionibacteriales</taxon>
        <taxon>Nocardioidaceae</taxon>
        <taxon>Nocardioides</taxon>
    </lineage>
</organism>
<dbReference type="NCBIfam" id="NF004168">
    <property type="entry name" value="PRK05634.1"/>
    <property type="match status" value="1"/>
</dbReference>
<proteinExistence type="predicted"/>
<keyword evidence="2" id="KW-1185">Reference proteome</keyword>
<evidence type="ECO:0000313" key="1">
    <source>
        <dbReference type="EMBL" id="RNL79378.1"/>
    </source>
</evidence>
<protein>
    <submittedName>
        <fullName evidence="1">Nucleosidase</fullName>
    </submittedName>
</protein>
<reference evidence="1 2" key="1">
    <citation type="submission" date="2018-11" db="EMBL/GenBank/DDBJ databases">
        <authorList>
            <person name="Li F."/>
        </authorList>
    </citation>
    <scope>NUCLEOTIDE SEQUENCE [LARGE SCALE GENOMIC DNA]</scope>
    <source>
        <strain evidence="1 2">KIS18-7</strain>
    </source>
</reference>
<dbReference type="OrthoDB" id="3852236at2"/>
<accession>A0A3N0DUV8</accession>
<dbReference type="RefSeq" id="WP_123233880.1">
    <property type="nucleotide sequence ID" value="NZ_RJSG01000002.1"/>
</dbReference>
<name>A0A3N0DUV8_9ACTN</name>